<protein>
    <recommendedName>
        <fullName evidence="1">GST N-terminal domain-containing protein</fullName>
    </recommendedName>
</protein>
<keyword evidence="3" id="KW-1185">Reference proteome</keyword>
<dbReference type="InterPro" id="IPR036249">
    <property type="entry name" value="Thioredoxin-like_sf"/>
</dbReference>
<dbReference type="PANTHER" id="PTHR43968:SF6">
    <property type="entry name" value="GLUTATHIONE S-TRANSFERASE OMEGA"/>
    <property type="match status" value="1"/>
</dbReference>
<dbReference type="VEuPathDB" id="FungiDB:PV09_05113"/>
<dbReference type="GO" id="GO:0005737">
    <property type="term" value="C:cytoplasm"/>
    <property type="evidence" value="ECO:0007669"/>
    <property type="project" value="TreeGrafter"/>
</dbReference>
<sequence length="367" mass="41521">MLNNTMVSSEGLPVVLFGYESSTFTAKVRLALKLKQIPYYFVEVPSMMPRPLLVKLFNLTYRKIPVLAIGTDVYCDSSIILEALEHQFPASNGYQSLYPRDATGRTNQALIRGFASYWTDRPLFRVTTGLIPGSVWRTSFGEDRAKLIGHKLDPDKLEKKLPENLSKLDLQLSLLEDLFREADDEWVFWTPEPSAADIAIWYQLNWGMDIAAGKGIYNLTGGRTEDTKDKLGATSVFNKERYPATWLWFERFKIHMDRLPDVETKIGEVEVEKLLTSVRDQGPKLLPTPAAPHFELDKQNGLVQGTIVSVVPDDTGRDDPSFGELVAITPEEVVIRPLSKNVRPLVDARIHFPRLGFVIRVAKDKKL</sequence>
<dbReference type="AlphaFoldDB" id="A0A0D2AAK9"/>
<dbReference type="PANTHER" id="PTHR43968">
    <property type="match status" value="1"/>
</dbReference>
<evidence type="ECO:0000313" key="3">
    <source>
        <dbReference type="Proteomes" id="UP000053259"/>
    </source>
</evidence>
<dbReference type="OrthoDB" id="202840at2759"/>
<dbReference type="Pfam" id="PF13417">
    <property type="entry name" value="GST_N_3"/>
    <property type="match status" value="1"/>
</dbReference>
<reference evidence="2 3" key="1">
    <citation type="submission" date="2015-01" db="EMBL/GenBank/DDBJ databases">
        <title>The Genome Sequence of Ochroconis gallopava CBS43764.</title>
        <authorList>
            <consortium name="The Broad Institute Genomics Platform"/>
            <person name="Cuomo C."/>
            <person name="de Hoog S."/>
            <person name="Gorbushina A."/>
            <person name="Stielow B."/>
            <person name="Teixiera M."/>
            <person name="Abouelleil A."/>
            <person name="Chapman S.B."/>
            <person name="Priest M."/>
            <person name="Young S.K."/>
            <person name="Wortman J."/>
            <person name="Nusbaum C."/>
            <person name="Birren B."/>
        </authorList>
    </citation>
    <scope>NUCLEOTIDE SEQUENCE [LARGE SCALE GENOMIC DNA]</scope>
    <source>
        <strain evidence="2 3">CBS 43764</strain>
    </source>
</reference>
<dbReference type="RefSeq" id="XP_016213682.1">
    <property type="nucleotide sequence ID" value="XM_016358581.1"/>
</dbReference>
<accession>A0A0D2AAK9</accession>
<feature type="domain" description="GST N-terminal" evidence="1">
    <location>
        <begin position="12"/>
        <end position="92"/>
    </location>
</feature>
<dbReference type="InParanoid" id="A0A0D2AAK9"/>
<dbReference type="SUPFAM" id="SSF52833">
    <property type="entry name" value="Thioredoxin-like"/>
    <property type="match status" value="1"/>
</dbReference>
<evidence type="ECO:0000259" key="1">
    <source>
        <dbReference type="PROSITE" id="PS50404"/>
    </source>
</evidence>
<dbReference type="Gene3D" id="3.40.30.110">
    <property type="match status" value="2"/>
</dbReference>
<name>A0A0D2AAK9_9PEZI</name>
<dbReference type="Pfam" id="PF25907">
    <property type="entry name" value="DUF7962"/>
    <property type="match status" value="1"/>
</dbReference>
<dbReference type="GeneID" id="27313086"/>
<dbReference type="InterPro" id="IPR058268">
    <property type="entry name" value="DUF7962"/>
</dbReference>
<proteinExistence type="predicted"/>
<evidence type="ECO:0000313" key="2">
    <source>
        <dbReference type="EMBL" id="KIW03813.1"/>
    </source>
</evidence>
<dbReference type="InterPro" id="IPR004045">
    <property type="entry name" value="Glutathione_S-Trfase_N"/>
</dbReference>
<dbReference type="PROSITE" id="PS50404">
    <property type="entry name" value="GST_NTER"/>
    <property type="match status" value="1"/>
</dbReference>
<gene>
    <name evidence="2" type="ORF">PV09_05113</name>
</gene>
<dbReference type="STRING" id="253628.A0A0D2AAK9"/>
<dbReference type="EMBL" id="KN847543">
    <property type="protein sequence ID" value="KIW03813.1"/>
    <property type="molecule type" value="Genomic_DNA"/>
</dbReference>
<dbReference type="HOGENOM" id="CLU_039745_1_0_1"/>
<dbReference type="Proteomes" id="UP000053259">
    <property type="component" value="Unassembled WGS sequence"/>
</dbReference>
<organism evidence="2 3">
    <name type="scientific">Verruconis gallopava</name>
    <dbReference type="NCBI Taxonomy" id="253628"/>
    <lineage>
        <taxon>Eukaryota</taxon>
        <taxon>Fungi</taxon>
        <taxon>Dikarya</taxon>
        <taxon>Ascomycota</taxon>
        <taxon>Pezizomycotina</taxon>
        <taxon>Dothideomycetes</taxon>
        <taxon>Pleosporomycetidae</taxon>
        <taxon>Venturiales</taxon>
        <taxon>Sympoventuriaceae</taxon>
        <taxon>Verruconis</taxon>
    </lineage>
</organism>
<dbReference type="InterPro" id="IPR050983">
    <property type="entry name" value="GST_Omega/HSP26"/>
</dbReference>